<dbReference type="SUPFAM" id="SSF53756">
    <property type="entry name" value="UDP-Glycosyltransferase/glycogen phosphorylase"/>
    <property type="match status" value="1"/>
</dbReference>
<organism evidence="1 2">
    <name type="scientific">Kosakonia arachidis</name>
    <dbReference type="NCBI Taxonomy" id="551989"/>
    <lineage>
        <taxon>Bacteria</taxon>
        <taxon>Pseudomonadati</taxon>
        <taxon>Pseudomonadota</taxon>
        <taxon>Gammaproteobacteria</taxon>
        <taxon>Enterobacterales</taxon>
        <taxon>Enterobacteriaceae</taxon>
        <taxon>Kosakonia</taxon>
    </lineage>
</organism>
<dbReference type="Proteomes" id="UP000199187">
    <property type="component" value="Unassembled WGS sequence"/>
</dbReference>
<name>A0A1I7D153_9ENTR</name>
<keyword evidence="2" id="KW-1185">Reference proteome</keyword>
<dbReference type="AlphaFoldDB" id="A0A1I7D153"/>
<evidence type="ECO:0000313" key="2">
    <source>
        <dbReference type="Proteomes" id="UP000199187"/>
    </source>
</evidence>
<dbReference type="RefSeq" id="WP_090123263.1">
    <property type="nucleotide sequence ID" value="NZ_CP045300.1"/>
</dbReference>
<dbReference type="Pfam" id="PF13692">
    <property type="entry name" value="Glyco_trans_1_4"/>
    <property type="match status" value="1"/>
</dbReference>
<reference evidence="2" key="1">
    <citation type="submission" date="2016-10" db="EMBL/GenBank/DDBJ databases">
        <authorList>
            <person name="Varghese N."/>
            <person name="Submissions S."/>
        </authorList>
    </citation>
    <scope>NUCLEOTIDE SEQUENCE [LARGE SCALE GENOMIC DNA]</scope>
    <source>
        <strain evidence="2">Ah-143</strain>
    </source>
</reference>
<evidence type="ECO:0000313" key="1">
    <source>
        <dbReference type="EMBL" id="SFU05383.1"/>
    </source>
</evidence>
<dbReference type="OrthoDB" id="258796at2"/>
<dbReference type="EMBL" id="FPAU01000004">
    <property type="protein sequence ID" value="SFU05383.1"/>
    <property type="molecule type" value="Genomic_DNA"/>
</dbReference>
<keyword evidence="1" id="KW-0808">Transferase</keyword>
<dbReference type="PANTHER" id="PTHR12526:SF637">
    <property type="entry name" value="GLYCOSYLTRANSFERASE EPSF-RELATED"/>
    <property type="match status" value="1"/>
</dbReference>
<gene>
    <name evidence="1" type="ORF">SAMN05192562_104268</name>
</gene>
<proteinExistence type="predicted"/>
<dbReference type="PANTHER" id="PTHR12526">
    <property type="entry name" value="GLYCOSYLTRANSFERASE"/>
    <property type="match status" value="1"/>
</dbReference>
<protein>
    <submittedName>
        <fullName evidence="1">Glycosyltransferase involved in cell wall bisynthesis</fullName>
    </submittedName>
</protein>
<sequence length="423" mass="47333">MNFLHLSTGDSKGAFYGAYRTHTNLKKYGHESTMFVLEKTSSDTNVVELQQTKTKILNFLVKVLRRFIVRRGDAEDKTYLIYNTTFSVNEIQKKYTQKPDLIIVYYVAGFLSDFDLFKIQQHYQCPVAFYLMDAAMFTGGCHYPWHCEGYKTGCQQCPAMTHPTLITLPAHIFKNRKKYFSEMDCFFLSASQWLDERCQASGIKAKLGMNKAIIGIDENVFTPRAISVAKENIDVQIPEGHRVIFLGAQSLSDPRKGVKYVIEALDIIKKENPQSLTNVSILTVGGQPQTVLPENISVINIGFIHDKEKYPFLYNLADGFICPSIEDAGPMMINEALMSGVPVISFKVGVAEDLIVNQQNGFLADNISSTALADAITNFLILSDSSLTAVKNNSRQSALKKCAAITQVKAIESLVTEPFRTFC</sequence>
<dbReference type="Gene3D" id="3.40.50.2000">
    <property type="entry name" value="Glycogen Phosphorylase B"/>
    <property type="match status" value="1"/>
</dbReference>
<accession>A0A1I7D153</accession>
<dbReference type="GO" id="GO:0016740">
    <property type="term" value="F:transferase activity"/>
    <property type="evidence" value="ECO:0007669"/>
    <property type="project" value="UniProtKB-KW"/>
</dbReference>